<proteinExistence type="predicted"/>
<keyword evidence="1" id="KW-0732">Signal</keyword>
<accession>A0A5C3KGV0</accession>
<evidence type="ECO:0000313" key="3">
    <source>
        <dbReference type="Proteomes" id="UP000307440"/>
    </source>
</evidence>
<evidence type="ECO:0000313" key="2">
    <source>
        <dbReference type="EMBL" id="TFK19361.1"/>
    </source>
</evidence>
<evidence type="ECO:0000256" key="1">
    <source>
        <dbReference type="SAM" id="SignalP"/>
    </source>
</evidence>
<name>A0A5C3KGV0_COPMA</name>
<dbReference type="EMBL" id="ML210344">
    <property type="protein sequence ID" value="TFK19361.1"/>
    <property type="molecule type" value="Genomic_DNA"/>
</dbReference>
<organism evidence="2 3">
    <name type="scientific">Coprinopsis marcescibilis</name>
    <name type="common">Agaric fungus</name>
    <name type="synonym">Psathyrella marcescibilis</name>
    <dbReference type="NCBI Taxonomy" id="230819"/>
    <lineage>
        <taxon>Eukaryota</taxon>
        <taxon>Fungi</taxon>
        <taxon>Dikarya</taxon>
        <taxon>Basidiomycota</taxon>
        <taxon>Agaricomycotina</taxon>
        <taxon>Agaricomycetes</taxon>
        <taxon>Agaricomycetidae</taxon>
        <taxon>Agaricales</taxon>
        <taxon>Agaricineae</taxon>
        <taxon>Psathyrellaceae</taxon>
        <taxon>Coprinopsis</taxon>
    </lineage>
</organism>
<keyword evidence="3" id="KW-1185">Reference proteome</keyword>
<gene>
    <name evidence="2" type="ORF">FA15DRAFT_177089</name>
</gene>
<sequence length="79" mass="9041">MYPCLSFLHLLPCHSMPSTADSVEKSRPNWRVTYTKVPVRIRRCGVPKGSCCGGLCRRFFLETVFRLLPQGRASEHYPV</sequence>
<protein>
    <recommendedName>
        <fullName evidence="4">Secreted protein</fullName>
    </recommendedName>
</protein>
<feature type="chain" id="PRO_5022663150" description="Secreted protein" evidence="1">
    <location>
        <begin position="21"/>
        <end position="79"/>
    </location>
</feature>
<dbReference type="AlphaFoldDB" id="A0A5C3KGV0"/>
<dbReference type="Proteomes" id="UP000307440">
    <property type="component" value="Unassembled WGS sequence"/>
</dbReference>
<evidence type="ECO:0008006" key="4">
    <source>
        <dbReference type="Google" id="ProtNLM"/>
    </source>
</evidence>
<reference evidence="2 3" key="1">
    <citation type="journal article" date="2019" name="Nat. Ecol. Evol.">
        <title>Megaphylogeny resolves global patterns of mushroom evolution.</title>
        <authorList>
            <person name="Varga T."/>
            <person name="Krizsan K."/>
            <person name="Foldi C."/>
            <person name="Dima B."/>
            <person name="Sanchez-Garcia M."/>
            <person name="Sanchez-Ramirez S."/>
            <person name="Szollosi G.J."/>
            <person name="Szarkandi J.G."/>
            <person name="Papp V."/>
            <person name="Albert L."/>
            <person name="Andreopoulos W."/>
            <person name="Angelini C."/>
            <person name="Antonin V."/>
            <person name="Barry K.W."/>
            <person name="Bougher N.L."/>
            <person name="Buchanan P."/>
            <person name="Buyck B."/>
            <person name="Bense V."/>
            <person name="Catcheside P."/>
            <person name="Chovatia M."/>
            <person name="Cooper J."/>
            <person name="Damon W."/>
            <person name="Desjardin D."/>
            <person name="Finy P."/>
            <person name="Geml J."/>
            <person name="Haridas S."/>
            <person name="Hughes K."/>
            <person name="Justo A."/>
            <person name="Karasinski D."/>
            <person name="Kautmanova I."/>
            <person name="Kiss B."/>
            <person name="Kocsube S."/>
            <person name="Kotiranta H."/>
            <person name="LaButti K.M."/>
            <person name="Lechner B.E."/>
            <person name="Liimatainen K."/>
            <person name="Lipzen A."/>
            <person name="Lukacs Z."/>
            <person name="Mihaltcheva S."/>
            <person name="Morgado L.N."/>
            <person name="Niskanen T."/>
            <person name="Noordeloos M.E."/>
            <person name="Ohm R.A."/>
            <person name="Ortiz-Santana B."/>
            <person name="Ovrebo C."/>
            <person name="Racz N."/>
            <person name="Riley R."/>
            <person name="Savchenko A."/>
            <person name="Shiryaev A."/>
            <person name="Soop K."/>
            <person name="Spirin V."/>
            <person name="Szebenyi C."/>
            <person name="Tomsovsky M."/>
            <person name="Tulloss R.E."/>
            <person name="Uehling J."/>
            <person name="Grigoriev I.V."/>
            <person name="Vagvolgyi C."/>
            <person name="Papp T."/>
            <person name="Martin F.M."/>
            <person name="Miettinen O."/>
            <person name="Hibbett D.S."/>
            <person name="Nagy L.G."/>
        </authorList>
    </citation>
    <scope>NUCLEOTIDE SEQUENCE [LARGE SCALE GENOMIC DNA]</scope>
    <source>
        <strain evidence="2 3">CBS 121175</strain>
    </source>
</reference>
<feature type="signal peptide" evidence="1">
    <location>
        <begin position="1"/>
        <end position="20"/>
    </location>
</feature>